<dbReference type="Gene3D" id="3.40.630.30">
    <property type="match status" value="1"/>
</dbReference>
<protein>
    <recommendedName>
        <fullName evidence="3">N-acetyltransferase domain-containing protein</fullName>
    </recommendedName>
</protein>
<proteinExistence type="predicted"/>
<name>A0ABX2D0W1_9CYAN</name>
<keyword evidence="2" id="KW-1185">Reference proteome</keyword>
<evidence type="ECO:0000313" key="1">
    <source>
        <dbReference type="EMBL" id="NQE36201.1"/>
    </source>
</evidence>
<accession>A0ABX2D0W1</accession>
<gene>
    <name evidence="1" type="ORF">E5S67_03964</name>
</gene>
<sequence length="42" mass="4859">MQGRGLGKRLLRHAFENALNLSQNMEIYALRIDVIDEPAQEF</sequence>
<organism evidence="1 2">
    <name type="scientific">Microcoleus asticus IPMA8</name>
    <dbReference type="NCBI Taxonomy" id="2563858"/>
    <lineage>
        <taxon>Bacteria</taxon>
        <taxon>Bacillati</taxon>
        <taxon>Cyanobacteriota</taxon>
        <taxon>Cyanophyceae</taxon>
        <taxon>Oscillatoriophycideae</taxon>
        <taxon>Oscillatoriales</taxon>
        <taxon>Microcoleaceae</taxon>
        <taxon>Microcoleus</taxon>
        <taxon>Microcoleus asticus</taxon>
    </lineage>
</organism>
<reference evidence="1 2" key="1">
    <citation type="journal article" date="2020" name="Sci. Rep.">
        <title>A novel cyanobacterial geosmin producer, revising GeoA distribution and dispersion patterns in Bacteria.</title>
        <authorList>
            <person name="Churro C."/>
            <person name="Semedo-Aguiar A.P."/>
            <person name="Silva A.D."/>
            <person name="Pereira-Leal J.B."/>
            <person name="Leite R.B."/>
        </authorList>
    </citation>
    <scope>NUCLEOTIDE SEQUENCE [LARGE SCALE GENOMIC DNA]</scope>
    <source>
        <strain evidence="1 2">IPMA8</strain>
    </source>
</reference>
<dbReference type="InterPro" id="IPR016181">
    <property type="entry name" value="Acyl_CoA_acyltransferase"/>
</dbReference>
<evidence type="ECO:0000313" key="2">
    <source>
        <dbReference type="Proteomes" id="UP000702425"/>
    </source>
</evidence>
<dbReference type="Proteomes" id="UP000702425">
    <property type="component" value="Unassembled WGS sequence"/>
</dbReference>
<evidence type="ECO:0008006" key="3">
    <source>
        <dbReference type="Google" id="ProtNLM"/>
    </source>
</evidence>
<dbReference type="SUPFAM" id="SSF55729">
    <property type="entry name" value="Acyl-CoA N-acyltransferases (Nat)"/>
    <property type="match status" value="1"/>
</dbReference>
<dbReference type="EMBL" id="SRRZ01000077">
    <property type="protein sequence ID" value="NQE36201.1"/>
    <property type="molecule type" value="Genomic_DNA"/>
</dbReference>
<comment type="caution">
    <text evidence="1">The sequence shown here is derived from an EMBL/GenBank/DDBJ whole genome shotgun (WGS) entry which is preliminary data.</text>
</comment>